<reference evidence="2 3" key="1">
    <citation type="journal article" date="2023" name="Arcadia Sci">
        <title>De novo assembly of a long-read Amblyomma americanum tick genome.</title>
        <authorList>
            <person name="Chou S."/>
            <person name="Poskanzer K.E."/>
            <person name="Rollins M."/>
            <person name="Thuy-Boun P.S."/>
        </authorList>
    </citation>
    <scope>NUCLEOTIDE SEQUENCE [LARGE SCALE GENOMIC DNA]</scope>
    <source>
        <strain evidence="2">F_SG_1</strain>
        <tissue evidence="2">Salivary glands</tissue>
    </source>
</reference>
<dbReference type="Proteomes" id="UP001321473">
    <property type="component" value="Unassembled WGS sequence"/>
</dbReference>
<name>A0AAQ4DTT8_AMBAM</name>
<feature type="non-terminal residue" evidence="2">
    <location>
        <position position="203"/>
    </location>
</feature>
<gene>
    <name evidence="2" type="ORF">V5799_007336</name>
</gene>
<dbReference type="EMBL" id="JARKHS020026905">
    <property type="protein sequence ID" value="KAK8765878.1"/>
    <property type="molecule type" value="Genomic_DNA"/>
</dbReference>
<feature type="chain" id="PRO_5042878969" description="Secreted protein" evidence="1">
    <location>
        <begin position="21"/>
        <end position="203"/>
    </location>
</feature>
<comment type="caution">
    <text evidence="2">The sequence shown here is derived from an EMBL/GenBank/DDBJ whole genome shotgun (WGS) entry which is preliminary data.</text>
</comment>
<proteinExistence type="predicted"/>
<evidence type="ECO:0000313" key="3">
    <source>
        <dbReference type="Proteomes" id="UP001321473"/>
    </source>
</evidence>
<keyword evidence="3" id="KW-1185">Reference proteome</keyword>
<feature type="signal peptide" evidence="1">
    <location>
        <begin position="1"/>
        <end position="20"/>
    </location>
</feature>
<protein>
    <recommendedName>
        <fullName evidence="4">Secreted protein</fullName>
    </recommendedName>
</protein>
<keyword evidence="1" id="KW-0732">Signal</keyword>
<sequence length="203" mass="23124">MKVLLCQFCLLVLLLRPGSGVPCNGESYQALRRQCVLGLQQKVKAVRGDLTQNCRDFVNFTTCLRDSWNASYCGNATDEAWKNDTLFNRVEKKYFPDCPALQKGTTACNRQRFVNDMFLCGFHFANIMEVASKDSSISPCPYIEKYKKCHNASLETYGCAPPDQLHKDAEKFFEFLTQKFLDKCKGDTKSPTYARVSLFSSKR</sequence>
<organism evidence="2 3">
    <name type="scientific">Amblyomma americanum</name>
    <name type="common">Lone star tick</name>
    <dbReference type="NCBI Taxonomy" id="6943"/>
    <lineage>
        <taxon>Eukaryota</taxon>
        <taxon>Metazoa</taxon>
        <taxon>Ecdysozoa</taxon>
        <taxon>Arthropoda</taxon>
        <taxon>Chelicerata</taxon>
        <taxon>Arachnida</taxon>
        <taxon>Acari</taxon>
        <taxon>Parasitiformes</taxon>
        <taxon>Ixodida</taxon>
        <taxon>Ixodoidea</taxon>
        <taxon>Ixodidae</taxon>
        <taxon>Amblyomminae</taxon>
        <taxon>Amblyomma</taxon>
    </lineage>
</organism>
<evidence type="ECO:0000256" key="1">
    <source>
        <dbReference type="SAM" id="SignalP"/>
    </source>
</evidence>
<evidence type="ECO:0000313" key="2">
    <source>
        <dbReference type="EMBL" id="KAK8765878.1"/>
    </source>
</evidence>
<dbReference type="AlphaFoldDB" id="A0AAQ4DTT8"/>
<evidence type="ECO:0008006" key="4">
    <source>
        <dbReference type="Google" id="ProtNLM"/>
    </source>
</evidence>
<accession>A0AAQ4DTT8</accession>